<comment type="caution">
    <text evidence="4">The sequence shown here is derived from an EMBL/GenBank/DDBJ whole genome shotgun (WGS) entry which is preliminary data.</text>
</comment>
<keyword evidence="1 2" id="KW-0677">Repeat</keyword>
<reference evidence="4 5" key="1">
    <citation type="journal article" date="2020" name="Nat. Food">
        <title>A phased Vanilla planifolia genome enables genetic improvement of flavour and production.</title>
        <authorList>
            <person name="Hasing T."/>
            <person name="Tang H."/>
            <person name="Brym M."/>
            <person name="Khazi F."/>
            <person name="Huang T."/>
            <person name="Chambers A.H."/>
        </authorList>
    </citation>
    <scope>NUCLEOTIDE SEQUENCE [LARGE SCALE GENOMIC DNA]</scope>
    <source>
        <tissue evidence="4">Leaf</tissue>
    </source>
</reference>
<dbReference type="InterPro" id="IPR002912">
    <property type="entry name" value="ACT_dom"/>
</dbReference>
<dbReference type="OrthoDB" id="2019938at2759"/>
<dbReference type="Gene3D" id="3.30.70.260">
    <property type="match status" value="1"/>
</dbReference>
<accession>A0A835QK14</accession>
<dbReference type="InterPro" id="IPR040217">
    <property type="entry name" value="ACR1-12"/>
</dbReference>
<dbReference type="Proteomes" id="UP000639772">
    <property type="component" value="Chromosome 7"/>
</dbReference>
<dbReference type="EMBL" id="JADCNM010000007">
    <property type="protein sequence ID" value="KAG0474770.1"/>
    <property type="molecule type" value="Genomic_DNA"/>
</dbReference>
<dbReference type="PANTHER" id="PTHR31096:SF6">
    <property type="entry name" value="ACT DOMAIN-CONTAINING PROTEIN ACR8"/>
    <property type="match status" value="1"/>
</dbReference>
<evidence type="ECO:0000256" key="2">
    <source>
        <dbReference type="RuleBase" id="RU369043"/>
    </source>
</evidence>
<evidence type="ECO:0000256" key="1">
    <source>
        <dbReference type="ARBA" id="ARBA00022737"/>
    </source>
</evidence>
<dbReference type="AlphaFoldDB" id="A0A835QK14"/>
<sequence length="560" mass="61554">MHYHLYFVDVGSSIPFSMEFKVKLDREHDQSRVLAAAGECDSKSEQRSASPVPTAIFSDHVTEVGLRETKGEGDHVSVISREHWKVDHSQLYLGFRLAYGAHNSLYYGIYKDKCVIVDIIHLSGDGEDGVLASRLEKVVIDNAVCATTTLVKVDSERKDRILLEVVQVLTELDLSIQKAYISSDGRWFMGVFHVTDRRGCKIADEAVISHIEKSLSAADETVGSSRGVDDATVLELSGADRPGLLSDVFAVLADLHCLVVKTKVWTHNGRVAALVSVEEEGSGDRIEDLNKVRLIETRLRNVVRGATASVSFSSSSFRGTDTDRHLHRMMSAIRDYERLAVVSTGSDSSVSIQNWEERAYSIVNVHCSDRPKLLFDTVCALTDMNYVIFHGTINTIGERAYQEFFIRHADGGTISSEAEKQRVIHCLQSAIERRAPAGLRLELISADPHRRLLLEATRTFRENGLSVTMAEVSGKDDTDATVFYVTDASGSPADPKTIGVIIDRIGAGNLRVSEDRVERTGPMQSGSLGVESSATGAGLFYLGGLVKRNLYNLGLIRSCS</sequence>
<dbReference type="PANTHER" id="PTHR31096">
    <property type="entry name" value="ACT DOMAIN-CONTAINING PROTEIN ACR4-RELATED"/>
    <property type="match status" value="1"/>
</dbReference>
<dbReference type="PROSITE" id="PS51671">
    <property type="entry name" value="ACT"/>
    <property type="match status" value="1"/>
</dbReference>
<organism evidence="4 5">
    <name type="scientific">Vanilla planifolia</name>
    <name type="common">Vanilla</name>
    <dbReference type="NCBI Taxonomy" id="51239"/>
    <lineage>
        <taxon>Eukaryota</taxon>
        <taxon>Viridiplantae</taxon>
        <taxon>Streptophyta</taxon>
        <taxon>Embryophyta</taxon>
        <taxon>Tracheophyta</taxon>
        <taxon>Spermatophyta</taxon>
        <taxon>Magnoliopsida</taxon>
        <taxon>Liliopsida</taxon>
        <taxon>Asparagales</taxon>
        <taxon>Orchidaceae</taxon>
        <taxon>Vanilloideae</taxon>
        <taxon>Vanilleae</taxon>
        <taxon>Vanilla</taxon>
    </lineage>
</organism>
<dbReference type="SUPFAM" id="SSF55021">
    <property type="entry name" value="ACT-like"/>
    <property type="match status" value="2"/>
</dbReference>
<dbReference type="GO" id="GO:0016597">
    <property type="term" value="F:amino acid binding"/>
    <property type="evidence" value="ECO:0007669"/>
    <property type="project" value="UniProtKB-UniRule"/>
</dbReference>
<evidence type="ECO:0000259" key="3">
    <source>
        <dbReference type="PROSITE" id="PS51671"/>
    </source>
</evidence>
<dbReference type="Pfam" id="PF24931">
    <property type="entry name" value="ACT_ACR9_3rd"/>
    <property type="match status" value="1"/>
</dbReference>
<comment type="function">
    <text evidence="2">Binds amino acids.</text>
</comment>
<evidence type="ECO:0000313" key="4">
    <source>
        <dbReference type="EMBL" id="KAG0474770.1"/>
    </source>
</evidence>
<dbReference type="InterPro" id="IPR045865">
    <property type="entry name" value="ACT-like_dom_sf"/>
</dbReference>
<name>A0A835QK14_VANPL</name>
<proteinExistence type="predicted"/>
<evidence type="ECO:0000313" key="5">
    <source>
        <dbReference type="Proteomes" id="UP000639772"/>
    </source>
</evidence>
<dbReference type="CDD" id="cd04897">
    <property type="entry name" value="ACT_ACR_3"/>
    <property type="match status" value="1"/>
</dbReference>
<protein>
    <recommendedName>
        <fullName evidence="2">ACT domain-containing protein ACR</fullName>
    </recommendedName>
    <alternativeName>
        <fullName evidence="2">Protein ACT DOMAIN REPEATS</fullName>
    </alternativeName>
</protein>
<feature type="domain" description="ACT" evidence="3">
    <location>
        <begin position="233"/>
        <end position="315"/>
    </location>
</feature>
<gene>
    <name evidence="4" type="ORF">HPP92_014456</name>
</gene>